<reference evidence="2" key="1">
    <citation type="journal article" date="2016" name="Nature">
        <title>Genome evolution in the allotetraploid frog Xenopus laevis.</title>
        <authorList>
            <person name="Session A.M."/>
            <person name="Uno Y."/>
            <person name="Kwon T."/>
            <person name="Chapman J.A."/>
            <person name="Toyoda A."/>
            <person name="Takahashi S."/>
            <person name="Fukui A."/>
            <person name="Hikosaka A."/>
            <person name="Suzuki A."/>
            <person name="Kondo M."/>
            <person name="van Heeringen S.J."/>
            <person name="Quigley I."/>
            <person name="Heinz S."/>
            <person name="Ogino H."/>
            <person name="Ochi H."/>
            <person name="Hellsten U."/>
            <person name="Lyons J.B."/>
            <person name="Simakov O."/>
            <person name="Putnam N."/>
            <person name="Stites J."/>
            <person name="Kuroki Y."/>
            <person name="Tanaka T."/>
            <person name="Michiue T."/>
            <person name="Watanabe M."/>
            <person name="Bogdanovic O."/>
            <person name="Lister R."/>
            <person name="Georgiou G."/>
            <person name="Paranjpe S.S."/>
            <person name="van Kruijsbergen I."/>
            <person name="Shu S."/>
            <person name="Carlson J."/>
            <person name="Kinoshita T."/>
            <person name="Ohta Y."/>
            <person name="Mawaribuchi S."/>
            <person name="Jenkins J."/>
            <person name="Grimwood J."/>
            <person name="Schmutz J."/>
            <person name="Mitros T."/>
            <person name="Mozaffari S.V."/>
            <person name="Suzuki Y."/>
            <person name="Haramoto Y."/>
            <person name="Yamamoto T.S."/>
            <person name="Takagi C."/>
            <person name="Heald R."/>
            <person name="Miller K."/>
            <person name="Haudenschild C."/>
            <person name="Kitzman J."/>
            <person name="Nakayama T."/>
            <person name="Izutsu Y."/>
            <person name="Robert J."/>
            <person name="Fortriede J."/>
            <person name="Burns K."/>
            <person name="Lotay V."/>
            <person name="Karimi K."/>
            <person name="Yasuoka Y."/>
            <person name="Dichmann D.S."/>
            <person name="Flajnik M.F."/>
            <person name="Houston D.W."/>
            <person name="Shendure J."/>
            <person name="DuPasquier L."/>
            <person name="Vize P.D."/>
            <person name="Zorn A.M."/>
            <person name="Ito M."/>
            <person name="Marcotte E.M."/>
            <person name="Wallingford J.B."/>
            <person name="Ito Y."/>
            <person name="Asashima M."/>
            <person name="Ueno N."/>
            <person name="Matsuda Y."/>
            <person name="Veenstra G.J."/>
            <person name="Fujiyama A."/>
            <person name="Harland R.M."/>
            <person name="Taira M."/>
            <person name="Rokhsar D.S."/>
        </authorList>
    </citation>
    <scope>NUCLEOTIDE SEQUENCE [LARGE SCALE GENOMIC DNA]</scope>
    <source>
        <strain evidence="2">J</strain>
    </source>
</reference>
<gene>
    <name evidence="1" type="ORF">XELAEV_18038357mg</name>
</gene>
<dbReference type="Proteomes" id="UP000694892">
    <property type="component" value="Chromosome 8L"/>
</dbReference>
<protein>
    <submittedName>
        <fullName evidence="1">Uncharacterized protein</fullName>
    </submittedName>
</protein>
<evidence type="ECO:0000313" key="2">
    <source>
        <dbReference type="Proteomes" id="UP000694892"/>
    </source>
</evidence>
<proteinExistence type="predicted"/>
<sequence length="92" mass="10785">MYNFISESKILQHIYSREYLAKESRACIEVKHWIIVKFTSQPWSLLLSLDSQLGVEIRVTVLSCPIAQQMKMRQCSVTHPKYEQDGDNGPRW</sequence>
<dbReference type="EMBL" id="CM004480">
    <property type="protein sequence ID" value="OCT67076.1"/>
    <property type="molecule type" value="Genomic_DNA"/>
</dbReference>
<dbReference type="AlphaFoldDB" id="A0A974C5U2"/>
<accession>A0A974C5U2</accession>
<organism evidence="1 2">
    <name type="scientific">Xenopus laevis</name>
    <name type="common">African clawed frog</name>
    <dbReference type="NCBI Taxonomy" id="8355"/>
    <lineage>
        <taxon>Eukaryota</taxon>
        <taxon>Metazoa</taxon>
        <taxon>Chordata</taxon>
        <taxon>Craniata</taxon>
        <taxon>Vertebrata</taxon>
        <taxon>Euteleostomi</taxon>
        <taxon>Amphibia</taxon>
        <taxon>Batrachia</taxon>
        <taxon>Anura</taxon>
        <taxon>Pipoidea</taxon>
        <taxon>Pipidae</taxon>
        <taxon>Xenopodinae</taxon>
        <taxon>Xenopus</taxon>
        <taxon>Xenopus</taxon>
    </lineage>
</organism>
<name>A0A974C5U2_XENLA</name>
<evidence type="ECO:0000313" key="1">
    <source>
        <dbReference type="EMBL" id="OCT67076.1"/>
    </source>
</evidence>